<dbReference type="PROSITE" id="PS51257">
    <property type="entry name" value="PROKAR_LIPOPROTEIN"/>
    <property type="match status" value="1"/>
</dbReference>
<feature type="chain" id="PRO_5025429997" evidence="1">
    <location>
        <begin position="22"/>
        <end position="103"/>
    </location>
</feature>
<evidence type="ECO:0000256" key="1">
    <source>
        <dbReference type="SAM" id="SignalP"/>
    </source>
</evidence>
<dbReference type="Proteomes" id="UP000444721">
    <property type="component" value="Unassembled WGS sequence"/>
</dbReference>
<keyword evidence="3" id="KW-1185">Reference proteome</keyword>
<dbReference type="EMBL" id="VFQX01000048">
    <property type="protein sequence ID" value="KAF0974969.1"/>
    <property type="molecule type" value="Genomic_DNA"/>
</dbReference>
<feature type="signal peptide" evidence="1">
    <location>
        <begin position="1"/>
        <end position="21"/>
    </location>
</feature>
<organism evidence="2 3">
    <name type="scientific">Naegleria fowleri</name>
    <name type="common">Brain eating amoeba</name>
    <dbReference type="NCBI Taxonomy" id="5763"/>
    <lineage>
        <taxon>Eukaryota</taxon>
        <taxon>Discoba</taxon>
        <taxon>Heterolobosea</taxon>
        <taxon>Tetramitia</taxon>
        <taxon>Eutetramitia</taxon>
        <taxon>Vahlkampfiidae</taxon>
        <taxon>Naegleria</taxon>
    </lineage>
</organism>
<dbReference type="GeneID" id="68112940"/>
<keyword evidence="1" id="KW-0732">Signal</keyword>
<name>A0A6A5BPV6_NAEFO</name>
<accession>A0A6A5BPV6</accession>
<dbReference type="VEuPathDB" id="AmoebaDB:FDP41_005722"/>
<dbReference type="RefSeq" id="XP_044559682.1">
    <property type="nucleotide sequence ID" value="XM_044709278.1"/>
</dbReference>
<evidence type="ECO:0000313" key="3">
    <source>
        <dbReference type="Proteomes" id="UP000444721"/>
    </source>
</evidence>
<proteinExistence type="predicted"/>
<evidence type="ECO:0000313" key="2">
    <source>
        <dbReference type="EMBL" id="KAF0974969.1"/>
    </source>
</evidence>
<reference evidence="2 3" key="1">
    <citation type="journal article" date="2019" name="Sci. Rep.">
        <title>Nanopore sequencing improves the draft genome of the human pathogenic amoeba Naegleria fowleri.</title>
        <authorList>
            <person name="Liechti N."/>
            <person name="Schurch N."/>
            <person name="Bruggmann R."/>
            <person name="Wittwer M."/>
        </authorList>
    </citation>
    <scope>NUCLEOTIDE SEQUENCE [LARGE SCALE GENOMIC DNA]</scope>
    <source>
        <strain evidence="2 3">ATCC 30894</strain>
    </source>
</reference>
<protein>
    <submittedName>
        <fullName evidence="2">Uncharacterized protein</fullName>
    </submittedName>
</protein>
<dbReference type="AlphaFoldDB" id="A0A6A5BPV6"/>
<comment type="caution">
    <text evidence="2">The sequence shown here is derived from an EMBL/GenBank/DDBJ whole genome shotgun (WGS) entry which is preliminary data.</text>
</comment>
<dbReference type="VEuPathDB" id="AmoebaDB:NfTy_045690"/>
<gene>
    <name evidence="2" type="ORF">FDP41_005722</name>
</gene>
<sequence>MRSLLLSLVILFLLSACLVNAQKQIYGENIPLDPPYDLQYFISYYFLPPFTTYYWSQPYAYQFQQYYTQQQPYYYQFQYNPRPYYYNTGPYSYGNYPQFEKEE</sequence>